<protein>
    <submittedName>
        <fullName evidence="1">Uncharacterized protein</fullName>
    </submittedName>
</protein>
<gene>
    <name evidence="1" type="ORF">BLNAU_21190</name>
</gene>
<keyword evidence="2" id="KW-1185">Reference proteome</keyword>
<sequence length="67" mass="7681">MESSYVVDIGSLFGSWKGQEIVIYLFLRGATFECYDEKGQNALLFKPRQCTTTGTETIDRYCVEEEL</sequence>
<dbReference type="EMBL" id="JARBJD010000323">
    <property type="protein sequence ID" value="KAK2943887.1"/>
    <property type="molecule type" value="Genomic_DNA"/>
</dbReference>
<organism evidence="1 2">
    <name type="scientific">Blattamonas nauphoetae</name>
    <dbReference type="NCBI Taxonomy" id="2049346"/>
    <lineage>
        <taxon>Eukaryota</taxon>
        <taxon>Metamonada</taxon>
        <taxon>Preaxostyla</taxon>
        <taxon>Oxymonadida</taxon>
        <taxon>Blattamonas</taxon>
    </lineage>
</organism>
<evidence type="ECO:0000313" key="1">
    <source>
        <dbReference type="EMBL" id="KAK2943887.1"/>
    </source>
</evidence>
<comment type="caution">
    <text evidence="1">The sequence shown here is derived from an EMBL/GenBank/DDBJ whole genome shotgun (WGS) entry which is preliminary data.</text>
</comment>
<evidence type="ECO:0000313" key="2">
    <source>
        <dbReference type="Proteomes" id="UP001281761"/>
    </source>
</evidence>
<reference evidence="1 2" key="1">
    <citation type="journal article" date="2022" name="bioRxiv">
        <title>Genomics of Preaxostyla Flagellates Illuminates Evolutionary Transitions and the Path Towards Mitochondrial Loss.</title>
        <authorList>
            <person name="Novak L.V.F."/>
            <person name="Treitli S.C."/>
            <person name="Pyrih J."/>
            <person name="Halakuc P."/>
            <person name="Pipaliya S.V."/>
            <person name="Vacek V."/>
            <person name="Brzon O."/>
            <person name="Soukal P."/>
            <person name="Eme L."/>
            <person name="Dacks J.B."/>
            <person name="Karnkowska A."/>
            <person name="Elias M."/>
            <person name="Hampl V."/>
        </authorList>
    </citation>
    <scope>NUCLEOTIDE SEQUENCE [LARGE SCALE GENOMIC DNA]</scope>
    <source>
        <strain evidence="1">NAU3</strain>
        <tissue evidence="1">Gut</tissue>
    </source>
</reference>
<name>A0ABQ9WYT2_9EUKA</name>
<proteinExistence type="predicted"/>
<accession>A0ABQ9WYT2</accession>
<dbReference type="Proteomes" id="UP001281761">
    <property type="component" value="Unassembled WGS sequence"/>
</dbReference>